<keyword evidence="2" id="KW-1185">Reference proteome</keyword>
<evidence type="ECO:0000313" key="2">
    <source>
        <dbReference type="Proteomes" id="UP000000268"/>
    </source>
</evidence>
<keyword evidence="1" id="KW-0614">Plasmid</keyword>
<accession>A8ZK15</accession>
<dbReference type="AlphaFoldDB" id="A8ZK15"/>
<dbReference type="KEGG" id="amr:AM1_A0006"/>
<dbReference type="EMBL" id="CP000838">
    <property type="protein sequence ID" value="ABW31515.1"/>
    <property type="molecule type" value="Genomic_DNA"/>
</dbReference>
<organism evidence="1 2">
    <name type="scientific">Acaryochloris marina (strain MBIC 11017)</name>
    <dbReference type="NCBI Taxonomy" id="329726"/>
    <lineage>
        <taxon>Bacteria</taxon>
        <taxon>Bacillati</taxon>
        <taxon>Cyanobacteriota</taxon>
        <taxon>Cyanophyceae</taxon>
        <taxon>Acaryochloridales</taxon>
        <taxon>Acaryochloridaceae</taxon>
        <taxon>Acaryochloris</taxon>
    </lineage>
</organism>
<geneLocation type="plasmid" evidence="1 2">
    <name>pREB1</name>
</geneLocation>
<dbReference type="Proteomes" id="UP000000268">
    <property type="component" value="Plasmid pREB1"/>
</dbReference>
<protein>
    <submittedName>
        <fullName evidence="1">Uncharacterized protein</fullName>
    </submittedName>
</protein>
<sequence length="148" mass="15808">MTQVLTAQFLFPAKEFDTQYGPRLNAKIKVANGEEAKLWGPPGDVALLALRRGQTIQIAKDGKGKYSLVEQASAPGQAPVVGDAPLDDGALDGDTKSVIASYISNRAALYSFCYQEASRELGKHDASEETIKCAASTLFIAAQKKFGI</sequence>
<gene>
    <name evidence="1" type="ordered locus">AM1_A0006</name>
</gene>
<name>A8ZK15_ACAM1</name>
<reference evidence="1 2" key="1">
    <citation type="journal article" date="2008" name="Proc. Natl. Acad. Sci. U.S.A.">
        <title>Niche adaptation and genome expansion in the chlorophyll d-producing cyanobacterium Acaryochloris marina.</title>
        <authorList>
            <person name="Swingley W.D."/>
            <person name="Chen M."/>
            <person name="Cheung P.C."/>
            <person name="Conrad A.L."/>
            <person name="Dejesa L.C."/>
            <person name="Hao J."/>
            <person name="Honchak B.M."/>
            <person name="Karbach L.E."/>
            <person name="Kurdoglu A."/>
            <person name="Lahiri S."/>
            <person name="Mastrian S.D."/>
            <person name="Miyashita H."/>
            <person name="Page L."/>
            <person name="Ramakrishna P."/>
            <person name="Satoh S."/>
            <person name="Sattley W.M."/>
            <person name="Shimada Y."/>
            <person name="Taylor H.L."/>
            <person name="Tomo T."/>
            <person name="Tsuchiya T."/>
            <person name="Wang Z.T."/>
            <person name="Raymond J."/>
            <person name="Mimuro M."/>
            <person name="Blankenship R.E."/>
            <person name="Touchman J.W."/>
        </authorList>
    </citation>
    <scope>NUCLEOTIDE SEQUENCE [LARGE SCALE GENOMIC DNA]</scope>
    <source>
        <strain evidence="2">MBIC 11017</strain>
        <plasmid evidence="2">Plasmid pREB1</plasmid>
    </source>
</reference>
<dbReference type="OrthoDB" id="572726at2"/>
<dbReference type="HOGENOM" id="CLU_1754820_0_0_3"/>
<evidence type="ECO:0000313" key="1">
    <source>
        <dbReference type="EMBL" id="ABW31515.1"/>
    </source>
</evidence>
<proteinExistence type="predicted"/>
<dbReference type="RefSeq" id="WP_012166518.1">
    <property type="nucleotide sequence ID" value="NC_009926.1"/>
</dbReference>